<dbReference type="NCBIfam" id="TIGR02087">
    <property type="entry name" value="LEUD_arch"/>
    <property type="match status" value="1"/>
</dbReference>
<feature type="domain" description="Aconitase A/isopropylmalate dehydratase small subunit swivel" evidence="7">
    <location>
        <begin position="741"/>
        <end position="806"/>
    </location>
</feature>
<gene>
    <name evidence="8" type="ORF">B0A52_07803</name>
</gene>
<evidence type="ECO:0000313" key="9">
    <source>
        <dbReference type="Proteomes" id="UP000288859"/>
    </source>
</evidence>
<dbReference type="GO" id="GO:0016836">
    <property type="term" value="F:hydro-lyase activity"/>
    <property type="evidence" value="ECO:0007669"/>
    <property type="project" value="InterPro"/>
</dbReference>
<dbReference type="InterPro" id="IPR015931">
    <property type="entry name" value="Acnase/IPM_dHydase_lsu_aba_1/3"/>
</dbReference>
<dbReference type="PANTHER" id="PTHR43822">
    <property type="entry name" value="HOMOACONITASE, MITOCHONDRIAL-RELATED"/>
    <property type="match status" value="1"/>
</dbReference>
<dbReference type="GO" id="GO:0170038">
    <property type="term" value="P:proteinogenic amino acid biosynthetic process"/>
    <property type="evidence" value="ECO:0007669"/>
    <property type="project" value="UniProtKB-ARBA"/>
</dbReference>
<dbReference type="SUPFAM" id="SSF52016">
    <property type="entry name" value="LeuD/IlvD-like"/>
    <property type="match status" value="1"/>
</dbReference>
<evidence type="ECO:0000313" key="8">
    <source>
        <dbReference type="EMBL" id="RVX67680.1"/>
    </source>
</evidence>
<dbReference type="GO" id="GO:0046872">
    <property type="term" value="F:metal ion binding"/>
    <property type="evidence" value="ECO:0007669"/>
    <property type="project" value="UniProtKB-KW"/>
</dbReference>
<feature type="compositionally biased region" description="Polar residues" evidence="5">
    <location>
        <begin position="622"/>
        <end position="631"/>
    </location>
</feature>
<keyword evidence="1" id="KW-0479">Metal-binding</keyword>
<dbReference type="SUPFAM" id="SSF53732">
    <property type="entry name" value="Aconitase iron-sulfur domain"/>
    <property type="match status" value="1"/>
</dbReference>
<dbReference type="InterPro" id="IPR011827">
    <property type="entry name" value="LeuD_type2/HacB/DmdB"/>
</dbReference>
<dbReference type="PRINTS" id="PR00415">
    <property type="entry name" value="ACONITASE"/>
</dbReference>
<name>A0A438MXL5_EXOME</name>
<dbReference type="Pfam" id="PF00694">
    <property type="entry name" value="Aconitase_C"/>
    <property type="match status" value="1"/>
</dbReference>
<accession>A0A438MXL5</accession>
<keyword evidence="4" id="KW-0456">Lyase</keyword>
<evidence type="ECO:0000256" key="2">
    <source>
        <dbReference type="ARBA" id="ARBA00023004"/>
    </source>
</evidence>
<keyword evidence="2" id="KW-0408">Iron</keyword>
<dbReference type="Gene3D" id="3.30.499.10">
    <property type="entry name" value="Aconitase, domain 3"/>
    <property type="match status" value="2"/>
</dbReference>
<protein>
    <submittedName>
        <fullName evidence="8">Uncharacterized protein</fullName>
    </submittedName>
</protein>
<dbReference type="AlphaFoldDB" id="A0A438MXL5"/>
<proteinExistence type="predicted"/>
<evidence type="ECO:0000256" key="5">
    <source>
        <dbReference type="SAM" id="MobiDB-lite"/>
    </source>
</evidence>
<dbReference type="EMBL" id="NAJM01000045">
    <property type="protein sequence ID" value="RVX67680.1"/>
    <property type="molecule type" value="Genomic_DNA"/>
</dbReference>
<feature type="region of interest" description="Disordered" evidence="5">
    <location>
        <begin position="616"/>
        <end position="637"/>
    </location>
</feature>
<feature type="domain" description="Aconitase/3-isopropylmalate dehydratase large subunit alpha/beta/alpha" evidence="6">
    <location>
        <begin position="260"/>
        <end position="590"/>
    </location>
</feature>
<comment type="caution">
    <text evidence="8">The sequence shown here is derived from an EMBL/GenBank/DDBJ whole genome shotgun (WGS) entry which is preliminary data.</text>
</comment>
<dbReference type="InterPro" id="IPR036008">
    <property type="entry name" value="Aconitase_4Fe-4S_dom"/>
</dbReference>
<feature type="region of interest" description="Disordered" evidence="5">
    <location>
        <begin position="669"/>
        <end position="698"/>
    </location>
</feature>
<dbReference type="VEuPathDB" id="FungiDB:PV10_05205"/>
<dbReference type="GO" id="GO:0170034">
    <property type="term" value="P:L-amino acid biosynthetic process"/>
    <property type="evidence" value="ECO:0007669"/>
    <property type="project" value="UniProtKB-ARBA"/>
</dbReference>
<feature type="region of interest" description="Disordered" evidence="5">
    <location>
        <begin position="53"/>
        <end position="81"/>
    </location>
</feature>
<evidence type="ECO:0000256" key="1">
    <source>
        <dbReference type="ARBA" id="ARBA00022723"/>
    </source>
</evidence>
<reference evidence="8 9" key="1">
    <citation type="submission" date="2017-03" db="EMBL/GenBank/DDBJ databases">
        <title>Genomes of endolithic fungi from Antarctica.</title>
        <authorList>
            <person name="Coleine C."/>
            <person name="Masonjones S."/>
            <person name="Stajich J.E."/>
        </authorList>
    </citation>
    <scope>NUCLEOTIDE SEQUENCE [LARGE SCALE GENOMIC DNA]</scope>
    <source>
        <strain evidence="8 9">CCFEE 6314</strain>
    </source>
</reference>
<dbReference type="InterPro" id="IPR050067">
    <property type="entry name" value="IPM_dehydratase_rel_enz"/>
</dbReference>
<dbReference type="PANTHER" id="PTHR43822:SF2">
    <property type="entry name" value="HOMOACONITASE, MITOCHONDRIAL"/>
    <property type="match status" value="1"/>
</dbReference>
<evidence type="ECO:0000256" key="3">
    <source>
        <dbReference type="ARBA" id="ARBA00023014"/>
    </source>
</evidence>
<evidence type="ECO:0000259" key="6">
    <source>
        <dbReference type="Pfam" id="PF00330"/>
    </source>
</evidence>
<keyword evidence="3" id="KW-0411">Iron-sulfur</keyword>
<dbReference type="OrthoDB" id="419183at2759"/>
<dbReference type="Pfam" id="PF00330">
    <property type="entry name" value="Aconitase"/>
    <property type="match status" value="1"/>
</dbReference>
<dbReference type="Proteomes" id="UP000288859">
    <property type="component" value="Unassembled WGS sequence"/>
</dbReference>
<dbReference type="GO" id="GO:0051536">
    <property type="term" value="F:iron-sulfur cluster binding"/>
    <property type="evidence" value="ECO:0007669"/>
    <property type="project" value="UniProtKB-KW"/>
</dbReference>
<dbReference type="InterPro" id="IPR001030">
    <property type="entry name" value="Acoase/IPM_deHydtase_lsu_aba"/>
</dbReference>
<evidence type="ECO:0000259" key="7">
    <source>
        <dbReference type="Pfam" id="PF00694"/>
    </source>
</evidence>
<organism evidence="8 9">
    <name type="scientific">Exophiala mesophila</name>
    <name type="common">Black yeast-like fungus</name>
    <dbReference type="NCBI Taxonomy" id="212818"/>
    <lineage>
        <taxon>Eukaryota</taxon>
        <taxon>Fungi</taxon>
        <taxon>Dikarya</taxon>
        <taxon>Ascomycota</taxon>
        <taxon>Pezizomycotina</taxon>
        <taxon>Eurotiomycetes</taxon>
        <taxon>Chaetothyriomycetidae</taxon>
        <taxon>Chaetothyriales</taxon>
        <taxon>Herpotrichiellaceae</taxon>
        <taxon>Exophiala</taxon>
    </lineage>
</organism>
<dbReference type="Gene3D" id="3.20.19.10">
    <property type="entry name" value="Aconitase, domain 4"/>
    <property type="match status" value="1"/>
</dbReference>
<evidence type="ECO:0000256" key="4">
    <source>
        <dbReference type="ARBA" id="ARBA00023239"/>
    </source>
</evidence>
<sequence length="907" mass="98768">MSGGDCVSFVRFYIPPVLFLGGDTFDATKLKKILRILGAARGISIADSVHVNGLNDTPNGANNDRNPSDRPSPETPSYSTGNAVKQLEVVSSILSSTASFQREADTLRDCYEAAIRPTDFGGLGLDPYHALTPDQEAEVTFLLSAHLEALNSAERAKAPVLPLSERPTGRRGMTLSEKIFAAHDVARTGYVKPGDIIRVDVDWILASELSWGGMEQWYDKLGKPGIFRNDRFWLAGDHVVDPRIMNHPKIKPLIKSSERAKRDFKMTENQGMNYTIMHTEFCRERAQPGMLVIGSDSHTCSAGSVSALAIGLGVADVLLPLVTGETWFRIPETVNIRFINQPKPGIGGKDVILYILKELKRNTVASDRIVEYTGPGVKHLSCDARFAIANMTTEFGGVSGVFVPDHVTKSYIESRKLRKYKSDAVYFRPDEDAEYAATHVIDLAKVESFVARYPKPDDVVPVSEMAGTKLQGCFIGACTTAEEDLVLAALVLEEGLKRGLKPSKEGKRRVTPGSRPILHHLRETGLADIYEQAGFEIGVPGCSYCVGMAADKADQGETWLSSQNRNFENRMGPGAFGNISSAVTVAASSFNMEITNPLSLLDSIDMKRMEEILSYKQGARDSPSSGTTPESHPTYVEPGAIAATPTAQDTQTQQPKWDTKATVATGQDAFPSAVTSGGTSLDQSQETSQSPKPESPSLISGKVYMLGDFIDTDALAPSEALIKHGITPEELGEYCLYHTHPDFRQKVREEGYKVVVAGEAFGCGSSRENAVTALQGVGVQCVIARSFAFIYGRNQPNLGLLGFEMQDPRFWELVGHGKQITVDLDSLVVTVEVGGEDTKTESFPFQLSLMQRRLIDVGGAEKAFAKWGKGLWEVLTAKDDNLAHQQKSISSLAAGLENNGDKVKLEW</sequence>
<feature type="compositionally biased region" description="Polar residues" evidence="5">
    <location>
        <begin position="673"/>
        <end position="692"/>
    </location>
</feature>
<feature type="compositionally biased region" description="Polar residues" evidence="5">
    <location>
        <begin position="54"/>
        <end position="65"/>
    </location>
</feature>
<dbReference type="InterPro" id="IPR015928">
    <property type="entry name" value="Aconitase/3IPM_dehydase_swvl"/>
</dbReference>
<dbReference type="InterPro" id="IPR000573">
    <property type="entry name" value="AconitaseA/IPMdHydase_ssu_swvl"/>
</dbReference>